<dbReference type="Proteomes" id="UP000190675">
    <property type="component" value="Chromosome I"/>
</dbReference>
<accession>A0A1M5IDM6</accession>
<evidence type="ECO:0000256" key="5">
    <source>
        <dbReference type="ARBA" id="ARBA00022989"/>
    </source>
</evidence>
<evidence type="ECO:0000259" key="8">
    <source>
        <dbReference type="Pfam" id="PF06808"/>
    </source>
</evidence>
<evidence type="ECO:0000256" key="3">
    <source>
        <dbReference type="ARBA" id="ARBA00022519"/>
    </source>
</evidence>
<dbReference type="AlphaFoldDB" id="A0A1M5IDM6"/>
<feature type="transmembrane region" description="Helical" evidence="7">
    <location>
        <begin position="47"/>
        <end position="68"/>
    </location>
</feature>
<feature type="transmembrane region" description="Helical" evidence="7">
    <location>
        <begin position="310"/>
        <end position="329"/>
    </location>
</feature>
<sequence length="427" mass="44982">MLLAIVLVVFAVLVLLSMPIVFALGVAGIAGLLIGGYPLQQLSSALVSGSQSWVLLAIPAFVFAGNLMERCGMSHALVELARALIGWVKGGLGMSVIVVAYFFSDICGSKMAEVSALGSALMPPLTKAGYDRRDSASLIAAGTAMGMLVPPAIFMIVIAQVTNTSAVALFVAGFVPAVVIMLCLMTVVYVRARQNDWPVDARPSLKRLGHAALHAAVPMVVPFVILAGFILGIITATEAGAVVAGYAFLAAKLYYRNVSWREMGKIAYDSAILTAAVVFLLAIASVYQYLMGVSGVPQLLGQVLGPLKTHPWLFLIGTAAMSCLFGMVLEGLPAAVVLIPVVFPIAEAMGIDPIHFNIVQTAAVGIGLFMPPMGVGLLMALRFANLNVGQHFRTYVPYMLALFAGLLLIICIPQITLTLPRLAGLIR</sequence>
<evidence type="ECO:0000313" key="9">
    <source>
        <dbReference type="EMBL" id="SHG26345.1"/>
    </source>
</evidence>
<dbReference type="PANTHER" id="PTHR33362">
    <property type="entry name" value="SIALIC ACID TRAP TRANSPORTER PERMEASE PROTEIN SIAT-RELATED"/>
    <property type="match status" value="1"/>
</dbReference>
<evidence type="ECO:0000313" key="10">
    <source>
        <dbReference type="Proteomes" id="UP000190675"/>
    </source>
</evidence>
<protein>
    <recommendedName>
        <fullName evidence="7">TRAP transporter large permease protein</fullName>
    </recommendedName>
</protein>
<dbReference type="GO" id="GO:0022857">
    <property type="term" value="F:transmembrane transporter activity"/>
    <property type="evidence" value="ECO:0007669"/>
    <property type="project" value="UniProtKB-UniRule"/>
</dbReference>
<gene>
    <name evidence="9" type="ORF">SAMN05444169_1494</name>
</gene>
<evidence type="ECO:0000256" key="4">
    <source>
        <dbReference type="ARBA" id="ARBA00022692"/>
    </source>
</evidence>
<name>A0A1M5IDM6_9BRAD</name>
<dbReference type="RefSeq" id="WP_079565406.1">
    <property type="nucleotide sequence ID" value="NZ_LT670818.1"/>
</dbReference>
<comment type="similarity">
    <text evidence="7">Belongs to the TRAP transporter large permease family.</text>
</comment>
<dbReference type="PIRSF" id="PIRSF006066">
    <property type="entry name" value="HI0050"/>
    <property type="match status" value="1"/>
</dbReference>
<evidence type="ECO:0000256" key="6">
    <source>
        <dbReference type="ARBA" id="ARBA00023136"/>
    </source>
</evidence>
<feature type="transmembrane region" description="Helical" evidence="7">
    <location>
        <begin position="211"/>
        <end position="233"/>
    </location>
</feature>
<feature type="transmembrane region" description="Helical" evidence="7">
    <location>
        <begin position="239"/>
        <end position="255"/>
    </location>
</feature>
<dbReference type="InterPro" id="IPR010656">
    <property type="entry name" value="DctM"/>
</dbReference>
<evidence type="ECO:0000256" key="1">
    <source>
        <dbReference type="ARBA" id="ARBA00004429"/>
    </source>
</evidence>
<keyword evidence="4 7" id="KW-0812">Transmembrane</keyword>
<keyword evidence="3 7" id="KW-0997">Cell inner membrane</keyword>
<feature type="transmembrane region" description="Helical" evidence="7">
    <location>
        <begin position="167"/>
        <end position="190"/>
    </location>
</feature>
<keyword evidence="7" id="KW-0813">Transport</keyword>
<evidence type="ECO:0000256" key="7">
    <source>
        <dbReference type="RuleBase" id="RU369079"/>
    </source>
</evidence>
<feature type="transmembrane region" description="Helical" evidence="7">
    <location>
        <begin position="80"/>
        <end position="103"/>
    </location>
</feature>
<feature type="transmembrane region" description="Helical" evidence="7">
    <location>
        <begin position="362"/>
        <end position="383"/>
    </location>
</feature>
<dbReference type="NCBIfam" id="TIGR00786">
    <property type="entry name" value="dctM"/>
    <property type="match status" value="1"/>
</dbReference>
<dbReference type="InterPro" id="IPR004681">
    <property type="entry name" value="TRAP_DctM"/>
</dbReference>
<organism evidence="9 10">
    <name type="scientific">Bradyrhizobium erythrophlei</name>
    <dbReference type="NCBI Taxonomy" id="1437360"/>
    <lineage>
        <taxon>Bacteria</taxon>
        <taxon>Pseudomonadati</taxon>
        <taxon>Pseudomonadota</taxon>
        <taxon>Alphaproteobacteria</taxon>
        <taxon>Hyphomicrobiales</taxon>
        <taxon>Nitrobacteraceae</taxon>
        <taxon>Bradyrhizobium</taxon>
    </lineage>
</organism>
<keyword evidence="2" id="KW-1003">Cell membrane</keyword>
<feature type="transmembrane region" description="Helical" evidence="7">
    <location>
        <begin position="138"/>
        <end position="161"/>
    </location>
</feature>
<evidence type="ECO:0000256" key="2">
    <source>
        <dbReference type="ARBA" id="ARBA00022475"/>
    </source>
</evidence>
<dbReference type="PANTHER" id="PTHR33362:SF2">
    <property type="entry name" value="TRAP TRANSPORTER LARGE PERMEASE PROTEIN"/>
    <property type="match status" value="1"/>
</dbReference>
<proteinExistence type="inferred from homology"/>
<keyword evidence="6 7" id="KW-0472">Membrane</keyword>
<dbReference type="OrthoDB" id="9790209at2"/>
<dbReference type="EMBL" id="LT670818">
    <property type="protein sequence ID" value="SHG26345.1"/>
    <property type="molecule type" value="Genomic_DNA"/>
</dbReference>
<reference evidence="9 10" key="1">
    <citation type="submission" date="2016-11" db="EMBL/GenBank/DDBJ databases">
        <authorList>
            <person name="Jaros S."/>
            <person name="Januszkiewicz K."/>
            <person name="Wedrychowicz H."/>
        </authorList>
    </citation>
    <scope>NUCLEOTIDE SEQUENCE [LARGE SCALE GENOMIC DNA]</scope>
    <source>
        <strain evidence="9 10">GAS242</strain>
    </source>
</reference>
<feature type="transmembrane region" description="Helical" evidence="7">
    <location>
        <begin position="395"/>
        <end position="415"/>
    </location>
</feature>
<dbReference type="GO" id="GO:0005886">
    <property type="term" value="C:plasma membrane"/>
    <property type="evidence" value="ECO:0007669"/>
    <property type="project" value="UniProtKB-SubCell"/>
</dbReference>
<keyword evidence="5 7" id="KW-1133">Transmembrane helix</keyword>
<feature type="transmembrane region" description="Helical" evidence="7">
    <location>
        <begin position="267"/>
        <end position="290"/>
    </location>
</feature>
<dbReference type="Pfam" id="PF06808">
    <property type="entry name" value="DctM"/>
    <property type="match status" value="1"/>
</dbReference>
<comment type="function">
    <text evidence="7">Part of the tripartite ATP-independent periplasmic (TRAP) transport system.</text>
</comment>
<comment type="subunit">
    <text evidence="7">The complex comprises the extracytoplasmic solute receptor protein and the two transmembrane proteins.</text>
</comment>
<feature type="transmembrane region" description="Helical" evidence="7">
    <location>
        <begin position="336"/>
        <end position="356"/>
    </location>
</feature>
<comment type="subcellular location">
    <subcellularLocation>
        <location evidence="1 7">Cell inner membrane</location>
        <topology evidence="1 7">Multi-pass membrane protein</topology>
    </subcellularLocation>
</comment>
<feature type="domain" description="TRAP C4-dicarboxylate transport system permease DctM subunit" evidence="8">
    <location>
        <begin position="7"/>
        <end position="415"/>
    </location>
</feature>